<keyword evidence="1" id="KW-0238">DNA-binding</keyword>
<dbReference type="Gene3D" id="3.90.1530.10">
    <property type="entry name" value="Conserved hypothetical protein from pyrococcus furiosus pfu- 392566-001, ParB domain"/>
    <property type="match status" value="1"/>
</dbReference>
<dbReference type="AlphaFoldDB" id="A0A372LQ80"/>
<proteinExistence type="predicted"/>
<accession>A0A372LQ80</accession>
<dbReference type="CDD" id="cd16387">
    <property type="entry name" value="ParB_N_Srx"/>
    <property type="match status" value="1"/>
</dbReference>
<organism evidence="3 4">
    <name type="scientific">Peribacillus saganii</name>
    <dbReference type="NCBI Taxonomy" id="2303992"/>
    <lineage>
        <taxon>Bacteria</taxon>
        <taxon>Bacillati</taxon>
        <taxon>Bacillota</taxon>
        <taxon>Bacilli</taxon>
        <taxon>Bacillales</taxon>
        <taxon>Bacillaceae</taxon>
        <taxon>Peribacillus</taxon>
    </lineage>
</organism>
<dbReference type="EMBL" id="QVTE01000024">
    <property type="protein sequence ID" value="RFU69526.1"/>
    <property type="molecule type" value="Genomic_DNA"/>
</dbReference>
<dbReference type="RefSeq" id="WP_117326450.1">
    <property type="nucleotide sequence ID" value="NZ_QVTE01000024.1"/>
</dbReference>
<dbReference type="GO" id="GO:0005694">
    <property type="term" value="C:chromosome"/>
    <property type="evidence" value="ECO:0007669"/>
    <property type="project" value="TreeGrafter"/>
</dbReference>
<dbReference type="Proteomes" id="UP000264541">
    <property type="component" value="Unassembled WGS sequence"/>
</dbReference>
<dbReference type="InterPro" id="IPR003115">
    <property type="entry name" value="ParB_N"/>
</dbReference>
<dbReference type="PANTHER" id="PTHR33375">
    <property type="entry name" value="CHROMOSOME-PARTITIONING PROTEIN PARB-RELATED"/>
    <property type="match status" value="1"/>
</dbReference>
<keyword evidence="4" id="KW-1185">Reference proteome</keyword>
<dbReference type="InterPro" id="IPR036086">
    <property type="entry name" value="ParB/Sulfiredoxin_sf"/>
</dbReference>
<evidence type="ECO:0000256" key="1">
    <source>
        <dbReference type="ARBA" id="ARBA00023125"/>
    </source>
</evidence>
<name>A0A372LQ80_9BACI</name>
<reference evidence="3 4" key="1">
    <citation type="submission" date="2018-08" db="EMBL/GenBank/DDBJ databases">
        <title>Bacillus chawlae sp. nov., Bacillus glennii sp. nov., and Bacillus saganii sp. nov. Isolated from the Vehicle Assembly Building at Kennedy Space Center where the Viking Spacecraft were Assembled.</title>
        <authorList>
            <person name="Seuylemezian A."/>
            <person name="Vaishampayan P."/>
        </authorList>
    </citation>
    <scope>NUCLEOTIDE SEQUENCE [LARGE SCALE GENOMIC DNA]</scope>
    <source>
        <strain evidence="3 4">V47-23a</strain>
    </source>
</reference>
<gene>
    <name evidence="3" type="ORF">D0469_09170</name>
</gene>
<sequence length="320" mass="37667">MSKQLKKISLSRIRLETRYRKKEKDLSLELSINRHGLKAPLIVEEEGRNQYVLVDGYRRYYALEFLGMEDVECSVEKLTSEEERIVKRLGLELHTKKRTAYQLERMINRLLENEKYDAKLIASLCDVTEETIKKYIRGSDVNPDWLRRGEQTGAGRHAFTDIHKLNISEETRNYIADKYIDRQINKSTIDIIKKATNENAFKDIADENTKQCIDQIIEQYTKNYETVKEVVNENSLQARYIKSSHTFMHNQTLELIKKIERIFSNPYYVDYLSNKQKYLLTKSLKDLILILNPPIKWADFPKDELVHENLEGEDGGSLEH</sequence>
<dbReference type="GO" id="GO:0003677">
    <property type="term" value="F:DNA binding"/>
    <property type="evidence" value="ECO:0007669"/>
    <property type="project" value="UniProtKB-KW"/>
</dbReference>
<evidence type="ECO:0000313" key="4">
    <source>
        <dbReference type="Proteomes" id="UP000264541"/>
    </source>
</evidence>
<dbReference type="GO" id="GO:0007059">
    <property type="term" value="P:chromosome segregation"/>
    <property type="evidence" value="ECO:0007669"/>
    <property type="project" value="TreeGrafter"/>
</dbReference>
<dbReference type="SUPFAM" id="SSF110849">
    <property type="entry name" value="ParB/Sulfiredoxin"/>
    <property type="match status" value="1"/>
</dbReference>
<dbReference type="OrthoDB" id="2806727at2"/>
<comment type="caution">
    <text evidence="3">The sequence shown here is derived from an EMBL/GenBank/DDBJ whole genome shotgun (WGS) entry which is preliminary data.</text>
</comment>
<protein>
    <submittedName>
        <fullName evidence="3">Chromosome partitioning protein ParB</fullName>
    </submittedName>
</protein>
<dbReference type="SMART" id="SM00470">
    <property type="entry name" value="ParB"/>
    <property type="match status" value="1"/>
</dbReference>
<dbReference type="Pfam" id="PF02195">
    <property type="entry name" value="ParB_N"/>
    <property type="match status" value="1"/>
</dbReference>
<dbReference type="InterPro" id="IPR050336">
    <property type="entry name" value="Chromosome_partition/occlusion"/>
</dbReference>
<evidence type="ECO:0000313" key="3">
    <source>
        <dbReference type="EMBL" id="RFU69526.1"/>
    </source>
</evidence>
<dbReference type="PANTHER" id="PTHR33375:SF1">
    <property type="entry name" value="CHROMOSOME-PARTITIONING PROTEIN PARB-RELATED"/>
    <property type="match status" value="1"/>
</dbReference>
<evidence type="ECO:0000259" key="2">
    <source>
        <dbReference type="SMART" id="SM00470"/>
    </source>
</evidence>
<feature type="domain" description="ParB-like N-terminal" evidence="2">
    <location>
        <begin position="6"/>
        <end position="92"/>
    </location>
</feature>